<sequence length="178" mass="20172">MSTLRRVPLASPEKTHHEPKDMVEEGFWDVEVLLGAKRTREGWDYKVVVSISAKTAAETYAEGGGGVKLVGGLAIEMEQLGTREPHFTRMRRPGAGFLAKKEWIGSTRMMFWEEHGERMVRTRPQRLKEQKAWEDAVREGRIEYPDGSTMEEFDGNAEEEEEDSVDGFVLVDCSHKAG</sequence>
<dbReference type="EMBL" id="KN832588">
    <property type="protein sequence ID" value="KII83010.1"/>
    <property type="molecule type" value="Genomic_DNA"/>
</dbReference>
<organism evidence="2 3">
    <name type="scientific">Plicaturopsis crispa FD-325 SS-3</name>
    <dbReference type="NCBI Taxonomy" id="944288"/>
    <lineage>
        <taxon>Eukaryota</taxon>
        <taxon>Fungi</taxon>
        <taxon>Dikarya</taxon>
        <taxon>Basidiomycota</taxon>
        <taxon>Agaricomycotina</taxon>
        <taxon>Agaricomycetes</taxon>
        <taxon>Agaricomycetidae</taxon>
        <taxon>Amylocorticiales</taxon>
        <taxon>Amylocorticiaceae</taxon>
        <taxon>Plicatura</taxon>
        <taxon>Plicaturopsis crispa</taxon>
    </lineage>
</organism>
<dbReference type="AlphaFoldDB" id="A0A0C9SVF3"/>
<evidence type="ECO:0000256" key="1">
    <source>
        <dbReference type="SAM" id="MobiDB-lite"/>
    </source>
</evidence>
<feature type="compositionally biased region" description="Acidic residues" evidence="1">
    <location>
        <begin position="149"/>
        <end position="165"/>
    </location>
</feature>
<gene>
    <name evidence="2" type="ORF">PLICRDRAFT_180814</name>
</gene>
<protein>
    <submittedName>
        <fullName evidence="2">Uncharacterized protein</fullName>
    </submittedName>
</protein>
<dbReference type="HOGENOM" id="CLU_1511203_0_0_1"/>
<keyword evidence="3" id="KW-1185">Reference proteome</keyword>
<feature type="region of interest" description="Disordered" evidence="1">
    <location>
        <begin position="143"/>
        <end position="166"/>
    </location>
</feature>
<proteinExistence type="predicted"/>
<dbReference type="Proteomes" id="UP000053263">
    <property type="component" value="Unassembled WGS sequence"/>
</dbReference>
<accession>A0A0C9SVF3</accession>
<name>A0A0C9SVF3_PLICR</name>
<evidence type="ECO:0000313" key="3">
    <source>
        <dbReference type="Proteomes" id="UP000053263"/>
    </source>
</evidence>
<evidence type="ECO:0000313" key="2">
    <source>
        <dbReference type="EMBL" id="KII83010.1"/>
    </source>
</evidence>
<reference evidence="2 3" key="1">
    <citation type="submission" date="2014-06" db="EMBL/GenBank/DDBJ databases">
        <title>Evolutionary Origins and Diversification of the Mycorrhizal Mutualists.</title>
        <authorList>
            <consortium name="DOE Joint Genome Institute"/>
            <consortium name="Mycorrhizal Genomics Consortium"/>
            <person name="Kohler A."/>
            <person name="Kuo A."/>
            <person name="Nagy L.G."/>
            <person name="Floudas D."/>
            <person name="Copeland A."/>
            <person name="Barry K.W."/>
            <person name="Cichocki N."/>
            <person name="Veneault-Fourrey C."/>
            <person name="LaButti K."/>
            <person name="Lindquist E.A."/>
            <person name="Lipzen A."/>
            <person name="Lundell T."/>
            <person name="Morin E."/>
            <person name="Murat C."/>
            <person name="Riley R."/>
            <person name="Ohm R."/>
            <person name="Sun H."/>
            <person name="Tunlid A."/>
            <person name="Henrissat B."/>
            <person name="Grigoriev I.V."/>
            <person name="Hibbett D.S."/>
            <person name="Martin F."/>
        </authorList>
    </citation>
    <scope>NUCLEOTIDE SEQUENCE [LARGE SCALE GENOMIC DNA]</scope>
    <source>
        <strain evidence="2 3">FD-325 SS-3</strain>
    </source>
</reference>